<dbReference type="Proteomes" id="UP000332594">
    <property type="component" value="Unassembled WGS sequence"/>
</dbReference>
<proteinExistence type="predicted"/>
<dbReference type="GO" id="GO:0016020">
    <property type="term" value="C:membrane"/>
    <property type="evidence" value="ECO:0007669"/>
    <property type="project" value="UniProtKB-SubCell"/>
</dbReference>
<evidence type="ECO:0000313" key="7">
    <source>
        <dbReference type="Proteomes" id="UP000332594"/>
    </source>
</evidence>
<feature type="transmembrane region" description="Helical" evidence="5">
    <location>
        <begin position="12"/>
        <end position="32"/>
    </location>
</feature>
<evidence type="ECO:0000256" key="3">
    <source>
        <dbReference type="ARBA" id="ARBA00022989"/>
    </source>
</evidence>
<evidence type="ECO:0000256" key="2">
    <source>
        <dbReference type="ARBA" id="ARBA00022692"/>
    </source>
</evidence>
<dbReference type="GO" id="GO:0022857">
    <property type="term" value="F:transmembrane transporter activity"/>
    <property type="evidence" value="ECO:0007669"/>
    <property type="project" value="InterPro"/>
</dbReference>
<feature type="transmembrane region" description="Helical" evidence="5">
    <location>
        <begin position="38"/>
        <end position="58"/>
    </location>
</feature>
<dbReference type="Pfam" id="PF00939">
    <property type="entry name" value="Na_sulph_symp"/>
    <property type="match status" value="1"/>
</dbReference>
<evidence type="ECO:0000256" key="1">
    <source>
        <dbReference type="ARBA" id="ARBA00004141"/>
    </source>
</evidence>
<evidence type="ECO:0000256" key="5">
    <source>
        <dbReference type="SAM" id="Phobius"/>
    </source>
</evidence>
<gene>
    <name evidence="6" type="ORF">NCTC13038_02119</name>
</gene>
<evidence type="ECO:0000313" key="6">
    <source>
        <dbReference type="EMBL" id="VFS70605.1"/>
    </source>
</evidence>
<keyword evidence="2 5" id="KW-0812">Transmembrane</keyword>
<evidence type="ECO:0000256" key="4">
    <source>
        <dbReference type="ARBA" id="ARBA00023136"/>
    </source>
</evidence>
<comment type="subcellular location">
    <subcellularLocation>
        <location evidence="1">Membrane</location>
        <topology evidence="1">Multi-pass membrane protein</topology>
    </subcellularLocation>
</comment>
<accession>A0A485BAF8</accession>
<dbReference type="InterPro" id="IPR001898">
    <property type="entry name" value="SLC13A/DASS"/>
</dbReference>
<reference evidence="6 7" key="1">
    <citation type="submission" date="2019-03" db="EMBL/GenBank/DDBJ databases">
        <authorList>
            <consortium name="Pathogen Informatics"/>
        </authorList>
    </citation>
    <scope>NUCLEOTIDE SEQUENCE [LARGE SCALE GENOMIC DNA]</scope>
    <source>
        <strain evidence="6 7">NCTC13038</strain>
    </source>
</reference>
<sequence>MTEPNKPLDVKLAFPLWKAALTILFGALIWFIPPPDGLAIHAWQMFAIFTATIFAIILKVMPMGR</sequence>
<keyword evidence="4 5" id="KW-0472">Membrane</keyword>
<name>A0A485BAF8_RAOTE</name>
<organism evidence="6 7">
    <name type="scientific">Raoultella terrigena</name>
    <name type="common">Klebsiella terrigena</name>
    <dbReference type="NCBI Taxonomy" id="577"/>
    <lineage>
        <taxon>Bacteria</taxon>
        <taxon>Pseudomonadati</taxon>
        <taxon>Pseudomonadota</taxon>
        <taxon>Gammaproteobacteria</taxon>
        <taxon>Enterobacterales</taxon>
        <taxon>Enterobacteriaceae</taxon>
        <taxon>Klebsiella/Raoultella group</taxon>
        <taxon>Raoultella</taxon>
    </lineage>
</organism>
<keyword evidence="3 5" id="KW-1133">Transmembrane helix</keyword>
<protein>
    <submittedName>
        <fullName evidence="6">Sodium:sulfate symporter transmembrane region</fullName>
    </submittedName>
</protein>
<dbReference type="EMBL" id="CAADJG010000002">
    <property type="protein sequence ID" value="VFS70605.1"/>
    <property type="molecule type" value="Genomic_DNA"/>
</dbReference>
<dbReference type="AlphaFoldDB" id="A0A485BAF8"/>